<dbReference type="SUPFAM" id="SSF46785">
    <property type="entry name" value="Winged helix' DNA-binding domain"/>
    <property type="match status" value="1"/>
</dbReference>
<dbReference type="Proteomes" id="UP000321306">
    <property type="component" value="Unassembled WGS sequence"/>
</dbReference>
<dbReference type="Gene3D" id="1.10.10.10">
    <property type="entry name" value="Winged helix-like DNA-binding domain superfamily/Winged helix DNA-binding domain"/>
    <property type="match status" value="1"/>
</dbReference>
<feature type="domain" description="Transcription regulator PadR N-terminal" evidence="1">
    <location>
        <begin position="7"/>
        <end position="81"/>
    </location>
</feature>
<dbReference type="PANTHER" id="PTHR43252:SF6">
    <property type="entry name" value="NEGATIVE TRANSCRIPTION REGULATOR PADR"/>
    <property type="match status" value="1"/>
</dbReference>
<evidence type="ECO:0008006" key="5">
    <source>
        <dbReference type="Google" id="ProtNLM"/>
    </source>
</evidence>
<feature type="domain" description="Transcription regulator PadR C-terminal" evidence="2">
    <location>
        <begin position="93"/>
        <end position="175"/>
    </location>
</feature>
<proteinExistence type="predicted"/>
<dbReference type="Pfam" id="PF03551">
    <property type="entry name" value="PadR"/>
    <property type="match status" value="1"/>
</dbReference>
<reference evidence="3 4" key="1">
    <citation type="submission" date="2019-07" db="EMBL/GenBank/DDBJ databases">
        <title>Whole genome shotgun sequence of Deinococcus cellulosilyticus NBRC 106333.</title>
        <authorList>
            <person name="Hosoyama A."/>
            <person name="Uohara A."/>
            <person name="Ohji S."/>
            <person name="Ichikawa N."/>
        </authorList>
    </citation>
    <scope>NUCLEOTIDE SEQUENCE [LARGE SCALE GENOMIC DNA]</scope>
    <source>
        <strain evidence="3 4">NBRC 106333</strain>
    </source>
</reference>
<dbReference type="RefSeq" id="WP_222594660.1">
    <property type="nucleotide sequence ID" value="NZ_BJXB01000001.1"/>
</dbReference>
<dbReference type="InterPro" id="IPR036388">
    <property type="entry name" value="WH-like_DNA-bd_sf"/>
</dbReference>
<dbReference type="Pfam" id="PF10400">
    <property type="entry name" value="Vir_act_alpha_C"/>
    <property type="match status" value="1"/>
</dbReference>
<keyword evidence="4" id="KW-1185">Reference proteome</keyword>
<dbReference type="AlphaFoldDB" id="A0A511MVB5"/>
<dbReference type="InterPro" id="IPR018309">
    <property type="entry name" value="Tscrpt_reg_PadR_C"/>
</dbReference>
<sequence>MSINHAILGLLSWKPCTGYDLKKFFEGSTLMHWSGNNNQIYKALVQLSAEGLVTSETLHQEGAPSKKLYHLTKEGQQALRKWVLGDIELPEFKKPFLVQLAWADQLEDQELLNLIQRYEDELEVGLRTVQEQMRRNSDVPARTSREKLLWEMMRDSLITSYHNELDWVSRVRKNLLNLKENPHEPSGD</sequence>
<accession>A0A511MVB5</accession>
<evidence type="ECO:0000313" key="3">
    <source>
        <dbReference type="EMBL" id="GEM44519.1"/>
    </source>
</evidence>
<evidence type="ECO:0000259" key="2">
    <source>
        <dbReference type="Pfam" id="PF10400"/>
    </source>
</evidence>
<dbReference type="InterPro" id="IPR036390">
    <property type="entry name" value="WH_DNA-bd_sf"/>
</dbReference>
<protein>
    <recommendedName>
        <fullName evidence="5">PadR family transcriptional regulator</fullName>
    </recommendedName>
</protein>
<evidence type="ECO:0000259" key="1">
    <source>
        <dbReference type="Pfam" id="PF03551"/>
    </source>
</evidence>
<dbReference type="EMBL" id="BJXB01000001">
    <property type="protein sequence ID" value="GEM44519.1"/>
    <property type="molecule type" value="Genomic_DNA"/>
</dbReference>
<evidence type="ECO:0000313" key="4">
    <source>
        <dbReference type="Proteomes" id="UP000321306"/>
    </source>
</evidence>
<dbReference type="InterPro" id="IPR005149">
    <property type="entry name" value="Tscrpt_reg_PadR_N"/>
</dbReference>
<organism evidence="3 4">
    <name type="scientific">Deinococcus cellulosilyticus (strain DSM 18568 / NBRC 106333 / KACC 11606 / 5516J-15)</name>
    <dbReference type="NCBI Taxonomy" id="1223518"/>
    <lineage>
        <taxon>Bacteria</taxon>
        <taxon>Thermotogati</taxon>
        <taxon>Deinococcota</taxon>
        <taxon>Deinococci</taxon>
        <taxon>Deinococcales</taxon>
        <taxon>Deinococcaceae</taxon>
        <taxon>Deinococcus</taxon>
    </lineage>
</organism>
<comment type="caution">
    <text evidence="3">The sequence shown here is derived from an EMBL/GenBank/DDBJ whole genome shotgun (WGS) entry which is preliminary data.</text>
</comment>
<dbReference type="PANTHER" id="PTHR43252">
    <property type="entry name" value="TRANSCRIPTIONAL REGULATOR YQJI"/>
    <property type="match status" value="1"/>
</dbReference>
<name>A0A511MVB5_DEIC1</name>
<gene>
    <name evidence="3" type="ORF">DC3_01540</name>
</gene>